<dbReference type="EMBL" id="NEVH01025045">
    <property type="protein sequence ID" value="PNF16199.1"/>
    <property type="molecule type" value="Genomic_DNA"/>
</dbReference>
<dbReference type="OrthoDB" id="8192776at2759"/>
<gene>
    <name evidence="3" type="ORF">B7P43_G17973</name>
</gene>
<proteinExistence type="predicted"/>
<reference evidence="3 4" key="1">
    <citation type="submission" date="2017-12" db="EMBL/GenBank/DDBJ databases">
        <title>Hemimetabolous genomes reveal molecular basis of termite eusociality.</title>
        <authorList>
            <person name="Harrison M.C."/>
            <person name="Jongepier E."/>
            <person name="Robertson H.M."/>
            <person name="Arning N."/>
            <person name="Bitard-Feildel T."/>
            <person name="Chao H."/>
            <person name="Childers C.P."/>
            <person name="Dinh H."/>
            <person name="Doddapaneni H."/>
            <person name="Dugan S."/>
            <person name="Gowin J."/>
            <person name="Greiner C."/>
            <person name="Han Y."/>
            <person name="Hu H."/>
            <person name="Hughes D.S.T."/>
            <person name="Huylmans A.-K."/>
            <person name="Kemena C."/>
            <person name="Kremer L.P.M."/>
            <person name="Lee S.L."/>
            <person name="Lopez-Ezquerra A."/>
            <person name="Mallet L."/>
            <person name="Monroy-Kuhn J.M."/>
            <person name="Moser A."/>
            <person name="Murali S.C."/>
            <person name="Muzny D.M."/>
            <person name="Otani S."/>
            <person name="Piulachs M.-D."/>
            <person name="Poelchau M."/>
            <person name="Qu J."/>
            <person name="Schaub F."/>
            <person name="Wada-Katsumata A."/>
            <person name="Worley K.C."/>
            <person name="Xie Q."/>
            <person name="Ylla G."/>
            <person name="Poulsen M."/>
            <person name="Gibbs R.A."/>
            <person name="Schal C."/>
            <person name="Richards S."/>
            <person name="Belles X."/>
            <person name="Korb J."/>
            <person name="Bornberg-Bauer E."/>
        </authorList>
    </citation>
    <scope>NUCLEOTIDE SEQUENCE [LARGE SCALE GENOMIC DNA]</scope>
    <source>
        <tissue evidence="3">Whole body</tissue>
    </source>
</reference>
<sequence>MSLPTKDVKMNKKLKGTQRVEASGSSQRSISAPVPNKSKNVPLLVATRGKSQTKKSKTPLKRTSVRKHCHSGFRTFLDVSLMNAAGSPVSRILPTEELLPNFYHQSFHIARWRKWMSETPKWIVEMGRESLWAQTRENDRYTNGVSSNDVVQKCEGTEDLGMKEMNDANESRGQDSEMNGSLTEYRDWSLQLTDSNELLITGKTNENTIQLSRDVSYCKRIDANTLLHADGSMYVLTGMPDHFTNLPYYVRNKFQNGFPDDWKVVKCKWIKYVKEGSPCDFSWTVETVERVSDLAVHEDPAQQNTLCQNGTVFVNLTSPRRSDISLHKIPVNCEKTEESLSMDVQDCAKASISEDKGGQEYLKESQSGAIQERYIGRVIKARTDLNVKEMLTSGDTDENSSDSSREGAGSSTYPVIHIPDTVKNSVDPNDNEAAKDNVEADIFENQELVLEKWTPILVNGCDLKITGYVKSELNTETSHTTEIVKKRKAYNSFQTKNGKTYKLMGTFVDLENTVPTQIKTKLAEGLPAQWKMLMKTWASLVLPTKNKT</sequence>
<feature type="region of interest" description="Disordered" evidence="1">
    <location>
        <begin position="391"/>
        <end position="432"/>
    </location>
</feature>
<dbReference type="InterPro" id="IPR015216">
    <property type="entry name" value="SANTA"/>
</dbReference>
<protein>
    <recommendedName>
        <fullName evidence="2">SANTA domain-containing protein</fullName>
    </recommendedName>
</protein>
<feature type="domain" description="SANTA" evidence="2">
    <location>
        <begin position="449"/>
        <end position="532"/>
    </location>
</feature>
<name>A0A2J7PIN4_9NEOP</name>
<dbReference type="Pfam" id="PF09133">
    <property type="entry name" value="SANTA"/>
    <property type="match status" value="2"/>
</dbReference>
<comment type="caution">
    <text evidence="3">The sequence shown here is derived from an EMBL/GenBank/DDBJ whole genome shotgun (WGS) entry which is preliminary data.</text>
</comment>
<organism evidence="3 4">
    <name type="scientific">Cryptotermes secundus</name>
    <dbReference type="NCBI Taxonomy" id="105785"/>
    <lineage>
        <taxon>Eukaryota</taxon>
        <taxon>Metazoa</taxon>
        <taxon>Ecdysozoa</taxon>
        <taxon>Arthropoda</taxon>
        <taxon>Hexapoda</taxon>
        <taxon>Insecta</taxon>
        <taxon>Pterygota</taxon>
        <taxon>Neoptera</taxon>
        <taxon>Polyneoptera</taxon>
        <taxon>Dictyoptera</taxon>
        <taxon>Blattodea</taxon>
        <taxon>Blattoidea</taxon>
        <taxon>Termitoidae</taxon>
        <taxon>Kalotermitidae</taxon>
        <taxon>Cryptotermitinae</taxon>
        <taxon>Cryptotermes</taxon>
    </lineage>
</organism>
<evidence type="ECO:0000256" key="1">
    <source>
        <dbReference type="SAM" id="MobiDB-lite"/>
    </source>
</evidence>
<feature type="compositionally biased region" description="Basic and acidic residues" evidence="1">
    <location>
        <begin position="1"/>
        <end position="10"/>
    </location>
</feature>
<accession>A0A2J7PIN4</accession>
<evidence type="ECO:0000313" key="3">
    <source>
        <dbReference type="EMBL" id="PNF16200.1"/>
    </source>
</evidence>
<evidence type="ECO:0000259" key="2">
    <source>
        <dbReference type="Pfam" id="PF09133"/>
    </source>
</evidence>
<feature type="region of interest" description="Disordered" evidence="1">
    <location>
        <begin position="1"/>
        <end position="41"/>
    </location>
</feature>
<dbReference type="Proteomes" id="UP000235965">
    <property type="component" value="Unassembled WGS sequence"/>
</dbReference>
<evidence type="ECO:0000313" key="4">
    <source>
        <dbReference type="Proteomes" id="UP000235965"/>
    </source>
</evidence>
<dbReference type="EMBL" id="NEVH01025045">
    <property type="protein sequence ID" value="PNF16200.1"/>
    <property type="molecule type" value="Genomic_DNA"/>
</dbReference>
<dbReference type="InParanoid" id="A0A2J7PIN4"/>
<feature type="domain" description="SANTA" evidence="2">
    <location>
        <begin position="186"/>
        <end position="263"/>
    </location>
</feature>
<keyword evidence="4" id="KW-1185">Reference proteome</keyword>
<dbReference type="AlphaFoldDB" id="A0A2J7PIN4"/>